<dbReference type="InterPro" id="IPR002509">
    <property type="entry name" value="NODB_dom"/>
</dbReference>
<evidence type="ECO:0000256" key="2">
    <source>
        <dbReference type="ARBA" id="ARBA00022729"/>
    </source>
</evidence>
<comment type="subcellular location">
    <subcellularLocation>
        <location evidence="1">Secreted</location>
    </subcellularLocation>
</comment>
<dbReference type="SUPFAM" id="SSF88713">
    <property type="entry name" value="Glycoside hydrolase/deacetylase"/>
    <property type="match status" value="1"/>
</dbReference>
<evidence type="ECO:0000259" key="5">
    <source>
        <dbReference type="PROSITE" id="PS51677"/>
    </source>
</evidence>
<evidence type="ECO:0000256" key="1">
    <source>
        <dbReference type="ARBA" id="ARBA00004613"/>
    </source>
</evidence>
<dbReference type="PANTHER" id="PTHR34216:SF3">
    <property type="entry name" value="POLY-BETA-1,6-N-ACETYL-D-GLUCOSAMINE N-DEACETYLASE"/>
    <property type="match status" value="1"/>
</dbReference>
<keyword evidence="7" id="KW-1185">Reference proteome</keyword>
<dbReference type="InterPro" id="IPR011330">
    <property type="entry name" value="Glyco_hydro/deAcase_b/a-brl"/>
</dbReference>
<feature type="domain" description="NodB homology" evidence="5">
    <location>
        <begin position="79"/>
        <end position="294"/>
    </location>
</feature>
<evidence type="ECO:0000256" key="4">
    <source>
        <dbReference type="SAM" id="SignalP"/>
    </source>
</evidence>
<feature type="chain" id="PRO_5020979135" evidence="4">
    <location>
        <begin position="20"/>
        <end position="352"/>
    </location>
</feature>
<name>A0A4R8IPT8_9GAMM</name>
<sequence>MAQASLALVALFLSTVAVAADSAVVLEYHHVAEDTPPSTSVTPETFERHMEYLAANGFEVWPLPRLVAAVRAGKDIPERTIALTFDDGYRSVYEEVFPRLQARGWPFTIFIATDSIDDGDRNFVTWDQLREMEAAGVTIGNHSVNHPHMIRRLKGEDQAAWLRRLRGEIVEAQERLDQELKRPARLFAYPFGEFSPAVARIVRELDFVGFGQQSGAVGSDSEFSALPRFPIATAFAGMESFAIKVRSRPLPVTATRPDSGVLEPGDDRPGLRLTLGPGPYRPEAIRCYLGGDTVPLELETGNPPRLSLRPARPLQPGRSKVNCTAPATDGEQWFWYSFLWMKPLPDGSWYRE</sequence>
<evidence type="ECO:0000313" key="7">
    <source>
        <dbReference type="Proteomes" id="UP000294914"/>
    </source>
</evidence>
<dbReference type="Gene3D" id="3.20.20.370">
    <property type="entry name" value="Glycoside hydrolase/deacetylase"/>
    <property type="match status" value="1"/>
</dbReference>
<feature type="region of interest" description="Disordered" evidence="3">
    <location>
        <begin position="255"/>
        <end position="275"/>
    </location>
</feature>
<feature type="region of interest" description="Disordered" evidence="3">
    <location>
        <begin position="299"/>
        <end position="321"/>
    </location>
</feature>
<dbReference type="EMBL" id="SOQX01000007">
    <property type="protein sequence ID" value="TDX99536.1"/>
    <property type="molecule type" value="Genomic_DNA"/>
</dbReference>
<keyword evidence="2 4" id="KW-0732">Signal</keyword>
<proteinExistence type="predicted"/>
<dbReference type="Pfam" id="PF01522">
    <property type="entry name" value="Polysacc_deac_1"/>
    <property type="match status" value="1"/>
</dbReference>
<feature type="compositionally biased region" description="Low complexity" evidence="3">
    <location>
        <begin position="303"/>
        <end position="316"/>
    </location>
</feature>
<dbReference type="AlphaFoldDB" id="A0A4R8IPT8"/>
<evidence type="ECO:0000313" key="6">
    <source>
        <dbReference type="EMBL" id="TDX99536.1"/>
    </source>
</evidence>
<dbReference type="GO" id="GO:0016810">
    <property type="term" value="F:hydrolase activity, acting on carbon-nitrogen (but not peptide) bonds"/>
    <property type="evidence" value="ECO:0007669"/>
    <property type="project" value="InterPro"/>
</dbReference>
<feature type="signal peptide" evidence="4">
    <location>
        <begin position="1"/>
        <end position="19"/>
    </location>
</feature>
<gene>
    <name evidence="6" type="ORF">EDC23_2320</name>
</gene>
<dbReference type="GO" id="GO:0005975">
    <property type="term" value="P:carbohydrate metabolic process"/>
    <property type="evidence" value="ECO:0007669"/>
    <property type="project" value="InterPro"/>
</dbReference>
<dbReference type="InterPro" id="IPR051398">
    <property type="entry name" value="Polysacch_Deacetylase"/>
</dbReference>
<comment type="caution">
    <text evidence="6">The sequence shown here is derived from an EMBL/GenBank/DDBJ whole genome shotgun (WGS) entry which is preliminary data.</text>
</comment>
<accession>A0A4R8IPT8</accession>
<dbReference type="PROSITE" id="PS51677">
    <property type="entry name" value="NODB"/>
    <property type="match status" value="1"/>
</dbReference>
<reference evidence="6 7" key="1">
    <citation type="submission" date="2019-03" db="EMBL/GenBank/DDBJ databases">
        <title>Genomic Encyclopedia of Type Strains, Phase IV (KMG-IV): sequencing the most valuable type-strain genomes for metagenomic binning, comparative biology and taxonomic classification.</title>
        <authorList>
            <person name="Goeker M."/>
        </authorList>
    </citation>
    <scope>NUCLEOTIDE SEQUENCE [LARGE SCALE GENOMIC DNA]</scope>
    <source>
        <strain evidence="6 7">DSM 16326</strain>
    </source>
</reference>
<dbReference type="CDD" id="cd10973">
    <property type="entry name" value="CE4_DAC_u4_5s"/>
    <property type="match status" value="1"/>
</dbReference>
<dbReference type="GO" id="GO:0005576">
    <property type="term" value="C:extracellular region"/>
    <property type="evidence" value="ECO:0007669"/>
    <property type="project" value="UniProtKB-SubCell"/>
</dbReference>
<protein>
    <submittedName>
        <fullName evidence="6">Polysaccharide deacetylase</fullName>
    </submittedName>
</protein>
<dbReference type="PANTHER" id="PTHR34216">
    <property type="match status" value="1"/>
</dbReference>
<dbReference type="Proteomes" id="UP000294914">
    <property type="component" value="Unassembled WGS sequence"/>
</dbReference>
<evidence type="ECO:0000256" key="3">
    <source>
        <dbReference type="SAM" id="MobiDB-lite"/>
    </source>
</evidence>
<organism evidence="6 7">
    <name type="scientific">Thiohalophilus thiocyanatoxydans</name>
    <dbReference type="NCBI Taxonomy" id="381308"/>
    <lineage>
        <taxon>Bacteria</taxon>
        <taxon>Pseudomonadati</taxon>
        <taxon>Pseudomonadota</taxon>
        <taxon>Gammaproteobacteria</taxon>
        <taxon>Thiohalomonadales</taxon>
        <taxon>Thiohalophilaceae</taxon>
        <taxon>Thiohalophilus</taxon>
    </lineage>
</organism>